<dbReference type="Proteomes" id="UP000032417">
    <property type="component" value="Chromosome 1"/>
</dbReference>
<protein>
    <recommendedName>
        <fullName evidence="1">HipA-like kinase domain-containing protein</fullName>
    </recommendedName>
</protein>
<gene>
    <name evidence="2" type="ORF">ING2E5B_2358</name>
</gene>
<name>A0A098C3U5_9BACT</name>
<dbReference type="EMBL" id="LN515532">
    <property type="protein sequence ID" value="CEA17083.1"/>
    <property type="molecule type" value="Genomic_DNA"/>
</dbReference>
<feature type="domain" description="HipA-like kinase" evidence="1">
    <location>
        <begin position="27"/>
        <end position="234"/>
    </location>
</feature>
<reference evidence="2 3" key="1">
    <citation type="submission" date="2014-08" db="EMBL/GenBank/DDBJ databases">
        <authorList>
            <person name="Wibberg D."/>
        </authorList>
    </citation>
    <scope>NUCLEOTIDE SEQUENCE [LARGE SCALE GENOMIC DNA]</scope>
    <source>
        <strain evidence="3">ING2-E5B</strain>
    </source>
</reference>
<dbReference type="Pfam" id="PF20613">
    <property type="entry name" value="HipA_2"/>
    <property type="match status" value="1"/>
</dbReference>
<proteinExistence type="predicted"/>
<accession>A0A098C3U5</accession>
<dbReference type="AlphaFoldDB" id="A0A098C3U5"/>
<keyword evidence="3" id="KW-1185">Reference proteome</keyword>
<dbReference type="KEGG" id="pbt:ING2E5B_2358"/>
<evidence type="ECO:0000313" key="3">
    <source>
        <dbReference type="Proteomes" id="UP000032417"/>
    </source>
</evidence>
<evidence type="ECO:0000259" key="1">
    <source>
        <dbReference type="Pfam" id="PF20613"/>
    </source>
</evidence>
<dbReference type="HOGENOM" id="CLU_075702_0_0_10"/>
<dbReference type="InterPro" id="IPR046748">
    <property type="entry name" value="HipA_2"/>
</dbReference>
<dbReference type="PATRIC" id="fig|1562970.3.peg.2329"/>
<sequence length="268" mass="30384">MVSIFVFKMSNDITLRSVNVSRYILPLREGGSLPALAEADDGFKYVLKFRGAGHGTKMLISELLGGKIASVLGLNIPELVFAHLDEDFGRTEGDEEIQDLLKGSKGLNLGLHYLSGALAYDPKTEIDPLLASIIVWFDAFTTNIDRTHNNSNLLWWHQELWIIDNGASFYFHHSWKDFDKNALNPFPFIKDHILLSQASKLDEADEIAHNILNDNILREIVDLIPDDWVKWDHISESPDEVRKIYFNFLTKRLSNSAIFLNSAKDARG</sequence>
<dbReference type="STRING" id="1562970.ING2E5B_2358"/>
<organism evidence="2 3">
    <name type="scientific">Fermentimonas caenicola</name>
    <dbReference type="NCBI Taxonomy" id="1562970"/>
    <lineage>
        <taxon>Bacteria</taxon>
        <taxon>Pseudomonadati</taxon>
        <taxon>Bacteroidota</taxon>
        <taxon>Bacteroidia</taxon>
        <taxon>Bacteroidales</taxon>
        <taxon>Dysgonomonadaceae</taxon>
        <taxon>Fermentimonas</taxon>
    </lineage>
</organism>
<evidence type="ECO:0000313" key="2">
    <source>
        <dbReference type="EMBL" id="CEA17083.1"/>
    </source>
</evidence>